<evidence type="ECO:0000259" key="6">
    <source>
        <dbReference type="Pfam" id="PF22740"/>
    </source>
</evidence>
<feature type="binding site" evidence="4">
    <location>
        <begin position="11"/>
        <end position="18"/>
    </location>
    <ligand>
        <name>ATP</name>
        <dbReference type="ChEBI" id="CHEBI:30616"/>
    </ligand>
</feature>
<dbReference type="Proteomes" id="UP001179121">
    <property type="component" value="Chromosome"/>
</dbReference>
<evidence type="ECO:0000256" key="3">
    <source>
        <dbReference type="ARBA" id="ARBA00023134"/>
    </source>
</evidence>
<keyword evidence="1 4" id="KW-0547">Nucleotide-binding</keyword>
<evidence type="ECO:0000313" key="7">
    <source>
        <dbReference type="EMBL" id="CAI4031267.1"/>
    </source>
</evidence>
<evidence type="ECO:0000256" key="4">
    <source>
        <dbReference type="HAMAP-Rule" id="MF_00636"/>
    </source>
</evidence>
<dbReference type="PANTHER" id="PTHR30448:SF0">
    <property type="entry name" value="RNASE ADAPTER PROTEIN RAPZ"/>
    <property type="match status" value="1"/>
</dbReference>
<dbReference type="InterPro" id="IPR053930">
    <property type="entry name" value="RapZ-like_N"/>
</dbReference>
<dbReference type="NCBIfam" id="NF003828">
    <property type="entry name" value="PRK05416.1"/>
    <property type="match status" value="1"/>
</dbReference>
<dbReference type="SUPFAM" id="SSF52540">
    <property type="entry name" value="P-loop containing nucleoside triphosphate hydrolases"/>
    <property type="match status" value="1"/>
</dbReference>
<reference evidence="7" key="1">
    <citation type="submission" date="2022-10" db="EMBL/GenBank/DDBJ databases">
        <authorList>
            <person name="Koch H."/>
        </authorList>
    </citation>
    <scope>NUCLEOTIDE SEQUENCE</scope>
    <source>
        <strain evidence="7">DNF</strain>
    </source>
</reference>
<dbReference type="KEGG" id="nti:DNFV4_01694"/>
<dbReference type="InterPro" id="IPR027417">
    <property type="entry name" value="P-loop_NTPase"/>
</dbReference>
<evidence type="ECO:0000259" key="5">
    <source>
        <dbReference type="Pfam" id="PF03668"/>
    </source>
</evidence>
<evidence type="ECO:0000313" key="8">
    <source>
        <dbReference type="Proteomes" id="UP001179121"/>
    </source>
</evidence>
<feature type="binding site" evidence="4">
    <location>
        <begin position="62"/>
        <end position="65"/>
    </location>
    <ligand>
        <name>GTP</name>
        <dbReference type="ChEBI" id="CHEBI:37565"/>
    </ligand>
</feature>
<dbReference type="GO" id="GO:0005525">
    <property type="term" value="F:GTP binding"/>
    <property type="evidence" value="ECO:0007669"/>
    <property type="project" value="UniProtKB-UniRule"/>
</dbReference>
<feature type="domain" description="RapZ C-terminal" evidence="6">
    <location>
        <begin position="166"/>
        <end position="286"/>
    </location>
</feature>
<protein>
    <submittedName>
        <fullName evidence="7">Nucleotide-binding protein</fullName>
    </submittedName>
</protein>
<dbReference type="EMBL" id="OX365700">
    <property type="protein sequence ID" value="CAI4031267.1"/>
    <property type="molecule type" value="Genomic_DNA"/>
</dbReference>
<dbReference type="RefSeq" id="WP_289268201.1">
    <property type="nucleotide sequence ID" value="NZ_OX365700.1"/>
</dbReference>
<dbReference type="InterPro" id="IPR005337">
    <property type="entry name" value="RapZ-like"/>
</dbReference>
<dbReference type="AlphaFoldDB" id="A0AA86MYH7"/>
<evidence type="ECO:0000256" key="1">
    <source>
        <dbReference type="ARBA" id="ARBA00022741"/>
    </source>
</evidence>
<organism evidence="7 8">
    <name type="scientific">Nitrospira tepida</name>
    <dbReference type="NCBI Taxonomy" id="2973512"/>
    <lineage>
        <taxon>Bacteria</taxon>
        <taxon>Pseudomonadati</taxon>
        <taxon>Nitrospirota</taxon>
        <taxon>Nitrospiria</taxon>
        <taxon>Nitrospirales</taxon>
        <taxon>Nitrospiraceae</taxon>
        <taxon>Nitrospira</taxon>
    </lineage>
</organism>
<dbReference type="PIRSF" id="PIRSF005052">
    <property type="entry name" value="P-loopkin"/>
    <property type="match status" value="1"/>
</dbReference>
<dbReference type="GO" id="GO:0005524">
    <property type="term" value="F:ATP binding"/>
    <property type="evidence" value="ECO:0007669"/>
    <property type="project" value="UniProtKB-UniRule"/>
</dbReference>
<dbReference type="PANTHER" id="PTHR30448">
    <property type="entry name" value="RNASE ADAPTER PROTEIN RAPZ"/>
    <property type="match status" value="1"/>
</dbReference>
<sequence>MTDFQLVIISGLSGSGKTHALKCFEDEGYFCVDNLPPALLPTFVELCRQQGDEVRNVALGIDIRERAFLGDLRANLEGIRRRDYKLRLLFFEAKEDVLVRRFSESRRPHPVMPQAPLLDAVRVEKERLQDLRDIADLIIDTSDLTVHDLKGVLSRYIHKEAAGRRMTISLITFGFKFGVPYDIDLLFDVRFMKNPYFHQEMKALTGEDKRVQAYVLEDSAACEFVEKLLDLLKFLIPLFEREHRSYLNIGIGCTGGRHRSIAVACHVRDALAAQGFEPILFHRDIHKS</sequence>
<keyword evidence="8" id="KW-1185">Reference proteome</keyword>
<feature type="domain" description="RapZ-like N-terminal" evidence="5">
    <location>
        <begin position="5"/>
        <end position="157"/>
    </location>
</feature>
<keyword evidence="2 4" id="KW-0067">ATP-binding</keyword>
<dbReference type="Pfam" id="PF03668">
    <property type="entry name" value="RapZ-like_N"/>
    <property type="match status" value="1"/>
</dbReference>
<name>A0AA86MYH7_9BACT</name>
<dbReference type="HAMAP" id="MF_00636">
    <property type="entry name" value="RapZ_like"/>
    <property type="match status" value="1"/>
</dbReference>
<keyword evidence="3 4" id="KW-0342">GTP-binding</keyword>
<dbReference type="Pfam" id="PF22740">
    <property type="entry name" value="PapZ_C"/>
    <property type="match status" value="1"/>
</dbReference>
<proteinExistence type="inferred from homology"/>
<dbReference type="InterPro" id="IPR053931">
    <property type="entry name" value="RapZ_C"/>
</dbReference>
<accession>A0AA86MYH7</accession>
<gene>
    <name evidence="7" type="ORF">DNFV4_01694</name>
</gene>
<evidence type="ECO:0000256" key="2">
    <source>
        <dbReference type="ARBA" id="ARBA00022840"/>
    </source>
</evidence>